<reference evidence="2" key="1">
    <citation type="submission" date="2016-11" db="EMBL/GenBank/DDBJ databases">
        <authorList>
            <person name="Varghese N."/>
            <person name="Submissions S."/>
        </authorList>
    </citation>
    <scope>NUCLEOTIDE SEQUENCE [LARGE SCALE GENOMIC DNA]</scope>
    <source>
        <strain evidence="2">DSM 22363</strain>
    </source>
</reference>
<name>A0A1N6HCE1_9SPHN</name>
<sequence>MQVYRYGLGIIATTLLASCSGPEAEPELYPDSLFENPPASDTGAIAELRGRWVSEENTDRELEISGHEFVRFEKAVETSRGPAVFVKDCSTGSADPDGEAFVVKESGEKTCYIMSSVTEDKLVFIHGKRGRMFRFTRRTEE</sequence>
<dbReference type="EMBL" id="FSQW01000002">
    <property type="protein sequence ID" value="SIO17488.1"/>
    <property type="molecule type" value="Genomic_DNA"/>
</dbReference>
<dbReference type="PROSITE" id="PS51257">
    <property type="entry name" value="PROKAR_LIPOPROTEIN"/>
    <property type="match status" value="1"/>
</dbReference>
<dbReference type="OrthoDB" id="9898203at2"/>
<dbReference type="STRING" id="1123272.SAMN02745824_3229"/>
<dbReference type="AlphaFoldDB" id="A0A1N6HCE1"/>
<gene>
    <name evidence="1" type="ORF">SAMN02745824_3229</name>
</gene>
<dbReference type="RefSeq" id="WP_074206127.1">
    <property type="nucleotide sequence ID" value="NZ_FSQW01000002.1"/>
</dbReference>
<accession>A0A1N6HCE1</accession>
<protein>
    <submittedName>
        <fullName evidence="1">Uncharacterized protein</fullName>
    </submittedName>
</protein>
<dbReference type="Proteomes" id="UP000185192">
    <property type="component" value="Unassembled WGS sequence"/>
</dbReference>
<evidence type="ECO:0000313" key="2">
    <source>
        <dbReference type="Proteomes" id="UP000185192"/>
    </source>
</evidence>
<organism evidence="1 2">
    <name type="scientific">Parasphingorhabdus marina DSM 22363</name>
    <dbReference type="NCBI Taxonomy" id="1123272"/>
    <lineage>
        <taxon>Bacteria</taxon>
        <taxon>Pseudomonadati</taxon>
        <taxon>Pseudomonadota</taxon>
        <taxon>Alphaproteobacteria</taxon>
        <taxon>Sphingomonadales</taxon>
        <taxon>Sphingomonadaceae</taxon>
        <taxon>Parasphingorhabdus</taxon>
    </lineage>
</organism>
<keyword evidence="2" id="KW-1185">Reference proteome</keyword>
<evidence type="ECO:0000313" key="1">
    <source>
        <dbReference type="EMBL" id="SIO17488.1"/>
    </source>
</evidence>
<proteinExistence type="predicted"/>